<keyword evidence="2" id="KW-0238">DNA-binding</keyword>
<feature type="transmembrane region" description="Helical" evidence="4">
    <location>
        <begin position="39"/>
        <end position="59"/>
    </location>
</feature>
<dbReference type="PANTHER" id="PTHR43280">
    <property type="entry name" value="ARAC-FAMILY TRANSCRIPTIONAL REGULATOR"/>
    <property type="match status" value="1"/>
</dbReference>
<dbReference type="RefSeq" id="WP_302711820.1">
    <property type="nucleotide sequence ID" value="NZ_JAULRT010000035.1"/>
</dbReference>
<keyword evidence="4" id="KW-1133">Transmembrane helix</keyword>
<feature type="transmembrane region" description="Helical" evidence="4">
    <location>
        <begin position="12"/>
        <end position="30"/>
    </location>
</feature>
<dbReference type="PANTHER" id="PTHR43280:SF29">
    <property type="entry name" value="ARAC-FAMILY TRANSCRIPTIONAL REGULATOR"/>
    <property type="match status" value="1"/>
</dbReference>
<proteinExistence type="predicted"/>
<reference evidence="6" key="1">
    <citation type="submission" date="2023-07" db="EMBL/GenBank/DDBJ databases">
        <title>Gilvimarinus algae sp. nov., isolated from the surface of Kelp.</title>
        <authorList>
            <person name="Sun Y.Y."/>
            <person name="Gong Y."/>
            <person name="Du Z.J."/>
        </authorList>
    </citation>
    <scope>NUCLEOTIDE SEQUENCE</scope>
    <source>
        <strain evidence="6">SDUM040014</strain>
    </source>
</reference>
<accession>A0ABT8TC60</accession>
<dbReference type="PROSITE" id="PS01124">
    <property type="entry name" value="HTH_ARAC_FAMILY_2"/>
    <property type="match status" value="1"/>
</dbReference>
<keyword evidence="4" id="KW-0812">Transmembrane</keyword>
<dbReference type="InterPro" id="IPR009057">
    <property type="entry name" value="Homeodomain-like_sf"/>
</dbReference>
<feature type="transmembrane region" description="Helical" evidence="4">
    <location>
        <begin position="187"/>
        <end position="211"/>
    </location>
</feature>
<dbReference type="InterPro" id="IPR018060">
    <property type="entry name" value="HTH_AraC"/>
</dbReference>
<dbReference type="Proteomes" id="UP001168380">
    <property type="component" value="Unassembled WGS sequence"/>
</dbReference>
<dbReference type="SMART" id="SM00342">
    <property type="entry name" value="HTH_ARAC"/>
    <property type="match status" value="1"/>
</dbReference>
<evidence type="ECO:0000256" key="2">
    <source>
        <dbReference type="ARBA" id="ARBA00023125"/>
    </source>
</evidence>
<evidence type="ECO:0000313" key="6">
    <source>
        <dbReference type="EMBL" id="MDO3381680.1"/>
    </source>
</evidence>
<feature type="transmembrane region" description="Helical" evidence="4">
    <location>
        <begin position="107"/>
        <end position="127"/>
    </location>
</feature>
<evidence type="ECO:0000259" key="5">
    <source>
        <dbReference type="PROSITE" id="PS01124"/>
    </source>
</evidence>
<comment type="caution">
    <text evidence="6">The sequence shown here is derived from an EMBL/GenBank/DDBJ whole genome shotgun (WGS) entry which is preliminary data.</text>
</comment>
<evidence type="ECO:0000256" key="1">
    <source>
        <dbReference type="ARBA" id="ARBA00023015"/>
    </source>
</evidence>
<dbReference type="Pfam" id="PF12833">
    <property type="entry name" value="HTH_18"/>
    <property type="match status" value="1"/>
</dbReference>
<feature type="transmembrane region" description="Helical" evidence="4">
    <location>
        <begin position="147"/>
        <end position="167"/>
    </location>
</feature>
<keyword evidence="1" id="KW-0805">Transcription regulation</keyword>
<dbReference type="InterPro" id="IPR018062">
    <property type="entry name" value="HTH_AraC-typ_CS"/>
</dbReference>
<evidence type="ECO:0000313" key="7">
    <source>
        <dbReference type="Proteomes" id="UP001168380"/>
    </source>
</evidence>
<dbReference type="PROSITE" id="PS00041">
    <property type="entry name" value="HTH_ARAC_FAMILY_1"/>
    <property type="match status" value="1"/>
</dbReference>
<evidence type="ECO:0000256" key="3">
    <source>
        <dbReference type="ARBA" id="ARBA00023163"/>
    </source>
</evidence>
<keyword evidence="7" id="KW-1185">Reference proteome</keyword>
<keyword evidence="3" id="KW-0804">Transcription</keyword>
<sequence>MTTLYFNLNDVILILSIGLSIVLALSQPLLSTKLAISKYLLSGFFVSIALADIGILLIWNEHLPSSDTVDALTPYFYAPAMLLKGPLLVLYVASITHDDFKLAKADCLHLLPCAFVIGVIAVFGIDSNLLRLDTFGIDSAIYRAVDFIWWFVKITPFVYFAYALYIVRKYHKTVFSHNSSVNEEAIVWLYLLTIAYICSAVWSIMLSVLAVVYRLPLGVTDNYINFILLIALFFYSVSHAQRLTTTKGLNKTESKSNENIDDLIGKIMSGIREQKLYLKPNINVEQFSDMIGLPYRDVSFAINRAFDRNFFEFINTYRVEEAKRYLGDKDCLHMSVMEILLESGFNSKSSFQRFFKRLTGESPTEYRNRVISQTH</sequence>
<dbReference type="SUPFAM" id="SSF46689">
    <property type="entry name" value="Homeodomain-like"/>
    <property type="match status" value="1"/>
</dbReference>
<gene>
    <name evidence="6" type="ORF">QWI16_05795</name>
</gene>
<feature type="transmembrane region" description="Helical" evidence="4">
    <location>
        <begin position="223"/>
        <end position="240"/>
    </location>
</feature>
<evidence type="ECO:0000256" key="4">
    <source>
        <dbReference type="SAM" id="Phobius"/>
    </source>
</evidence>
<feature type="domain" description="HTH araC/xylS-type" evidence="5">
    <location>
        <begin position="261"/>
        <end position="369"/>
    </location>
</feature>
<dbReference type="Gene3D" id="1.10.10.60">
    <property type="entry name" value="Homeodomain-like"/>
    <property type="match status" value="1"/>
</dbReference>
<protein>
    <submittedName>
        <fullName evidence="6">Helix-turn-helix domain-containing protein</fullName>
    </submittedName>
</protein>
<organism evidence="6 7">
    <name type="scientific">Gilvimarinus algae</name>
    <dbReference type="NCBI Taxonomy" id="3058037"/>
    <lineage>
        <taxon>Bacteria</taxon>
        <taxon>Pseudomonadati</taxon>
        <taxon>Pseudomonadota</taxon>
        <taxon>Gammaproteobacteria</taxon>
        <taxon>Cellvibrionales</taxon>
        <taxon>Cellvibrionaceae</taxon>
        <taxon>Gilvimarinus</taxon>
    </lineage>
</organism>
<dbReference type="EMBL" id="JAULRT010000035">
    <property type="protein sequence ID" value="MDO3381680.1"/>
    <property type="molecule type" value="Genomic_DNA"/>
</dbReference>
<keyword evidence="4" id="KW-0472">Membrane</keyword>
<name>A0ABT8TC60_9GAMM</name>
<dbReference type="InterPro" id="IPR020449">
    <property type="entry name" value="Tscrpt_reg_AraC-type_HTH"/>
</dbReference>
<feature type="transmembrane region" description="Helical" evidence="4">
    <location>
        <begin position="75"/>
        <end position="95"/>
    </location>
</feature>
<dbReference type="PRINTS" id="PR00032">
    <property type="entry name" value="HTHARAC"/>
</dbReference>